<comment type="caution">
    <text evidence="2">The sequence shown here is derived from an EMBL/GenBank/DDBJ whole genome shotgun (WGS) entry which is preliminary data.</text>
</comment>
<evidence type="ECO:0000313" key="3">
    <source>
        <dbReference type="Proteomes" id="UP001234178"/>
    </source>
</evidence>
<organism evidence="2 3">
    <name type="scientific">Daphnia magna</name>
    <dbReference type="NCBI Taxonomy" id="35525"/>
    <lineage>
        <taxon>Eukaryota</taxon>
        <taxon>Metazoa</taxon>
        <taxon>Ecdysozoa</taxon>
        <taxon>Arthropoda</taxon>
        <taxon>Crustacea</taxon>
        <taxon>Branchiopoda</taxon>
        <taxon>Diplostraca</taxon>
        <taxon>Cladocera</taxon>
        <taxon>Anomopoda</taxon>
        <taxon>Daphniidae</taxon>
        <taxon>Daphnia</taxon>
    </lineage>
</organism>
<feature type="compositionally biased region" description="Polar residues" evidence="1">
    <location>
        <begin position="127"/>
        <end position="141"/>
    </location>
</feature>
<gene>
    <name evidence="2" type="ORF">OUZ56_033911</name>
</gene>
<reference evidence="2 3" key="1">
    <citation type="journal article" date="2023" name="Nucleic Acids Res.">
        <title>The hologenome of Daphnia magna reveals possible DNA methylation and microbiome-mediated evolution of the host genome.</title>
        <authorList>
            <person name="Chaturvedi A."/>
            <person name="Li X."/>
            <person name="Dhandapani V."/>
            <person name="Marshall H."/>
            <person name="Kissane S."/>
            <person name="Cuenca-Cambronero M."/>
            <person name="Asole G."/>
            <person name="Calvet F."/>
            <person name="Ruiz-Romero M."/>
            <person name="Marangio P."/>
            <person name="Guigo R."/>
            <person name="Rago D."/>
            <person name="Mirbahai L."/>
            <person name="Eastwood N."/>
            <person name="Colbourne J.K."/>
            <person name="Zhou J."/>
            <person name="Mallon E."/>
            <person name="Orsini L."/>
        </authorList>
    </citation>
    <scope>NUCLEOTIDE SEQUENCE [LARGE SCALE GENOMIC DNA]</scope>
    <source>
        <strain evidence="2">LRV0_1</strain>
    </source>
</reference>
<evidence type="ECO:0000256" key="1">
    <source>
        <dbReference type="SAM" id="MobiDB-lite"/>
    </source>
</evidence>
<proteinExistence type="predicted"/>
<sequence>MNFWTFIESHKMVSNYVTPITISSFTTVNYVKRLVLLLVLLPAYCTKLPRKRNSPISRAVQATGHEARRIEKREAQIAERREVAARLLAENSQETRNAAERKKAAIEESERILRQLLTKRKKKTPVQPRNSQQLAKAPTSSDQEDEFILEISEEFPEQ</sequence>
<dbReference type="Proteomes" id="UP001234178">
    <property type="component" value="Unassembled WGS sequence"/>
</dbReference>
<evidence type="ECO:0000313" key="2">
    <source>
        <dbReference type="EMBL" id="KAK4017913.1"/>
    </source>
</evidence>
<keyword evidence="3" id="KW-1185">Reference proteome</keyword>
<protein>
    <recommendedName>
        <fullName evidence="4">Stathmin</fullName>
    </recommendedName>
</protein>
<name>A0ABQ9ZYE0_9CRUS</name>
<dbReference type="EMBL" id="JAOYFB010000034">
    <property type="protein sequence ID" value="KAK4017913.1"/>
    <property type="molecule type" value="Genomic_DNA"/>
</dbReference>
<accession>A0ABQ9ZYE0</accession>
<evidence type="ECO:0008006" key="4">
    <source>
        <dbReference type="Google" id="ProtNLM"/>
    </source>
</evidence>
<feature type="region of interest" description="Disordered" evidence="1">
    <location>
        <begin position="117"/>
        <end position="146"/>
    </location>
</feature>